<proteinExistence type="predicted"/>
<keyword evidence="2" id="KW-0472">Membrane</keyword>
<protein>
    <submittedName>
        <fullName evidence="3">Uncharacterized protein</fullName>
    </submittedName>
</protein>
<keyword evidence="2" id="KW-0812">Transmembrane</keyword>
<evidence type="ECO:0000313" key="3">
    <source>
        <dbReference type="EMBL" id="KAL2541509.1"/>
    </source>
</evidence>
<name>A0ABD1VVT8_9LAMI</name>
<reference evidence="4" key="1">
    <citation type="submission" date="2024-07" db="EMBL/GenBank/DDBJ databases">
        <title>Two chromosome-level genome assemblies of Korean endemic species Abeliophyllum distichum and Forsythia ovata (Oleaceae).</title>
        <authorList>
            <person name="Jang H."/>
        </authorList>
    </citation>
    <scope>NUCLEOTIDE SEQUENCE [LARGE SCALE GENOMIC DNA]</scope>
</reference>
<organism evidence="3 4">
    <name type="scientific">Abeliophyllum distichum</name>
    <dbReference type="NCBI Taxonomy" id="126358"/>
    <lineage>
        <taxon>Eukaryota</taxon>
        <taxon>Viridiplantae</taxon>
        <taxon>Streptophyta</taxon>
        <taxon>Embryophyta</taxon>
        <taxon>Tracheophyta</taxon>
        <taxon>Spermatophyta</taxon>
        <taxon>Magnoliopsida</taxon>
        <taxon>eudicotyledons</taxon>
        <taxon>Gunneridae</taxon>
        <taxon>Pentapetalae</taxon>
        <taxon>asterids</taxon>
        <taxon>lamiids</taxon>
        <taxon>Lamiales</taxon>
        <taxon>Oleaceae</taxon>
        <taxon>Forsythieae</taxon>
        <taxon>Abeliophyllum</taxon>
    </lineage>
</organism>
<keyword evidence="4" id="KW-1185">Reference proteome</keyword>
<gene>
    <name evidence="3" type="ORF">Adt_02487</name>
</gene>
<sequence length="156" mass="17235">MFNTPFVLSFALLLSFPLLFFFAPRFLPPKHAQISLPDELDDLALFRRATLASLRPGACRLPFRHHQFQFQFQAQNCLLVPNQFRSPFCPLSGKFSSRTTKAFTTSTSTLILPPKSLLLVAYLKAASSPQNALNAPPQLSSPLHAASLPPPSLTTP</sequence>
<accession>A0ABD1VVT8</accession>
<comment type="caution">
    <text evidence="3">The sequence shown here is derived from an EMBL/GenBank/DDBJ whole genome shotgun (WGS) entry which is preliminary data.</text>
</comment>
<evidence type="ECO:0000313" key="4">
    <source>
        <dbReference type="Proteomes" id="UP001604336"/>
    </source>
</evidence>
<dbReference type="AlphaFoldDB" id="A0ABD1VVT8"/>
<dbReference type="Proteomes" id="UP001604336">
    <property type="component" value="Unassembled WGS sequence"/>
</dbReference>
<feature type="transmembrane region" description="Helical" evidence="2">
    <location>
        <begin position="6"/>
        <end position="27"/>
    </location>
</feature>
<keyword evidence="2" id="KW-1133">Transmembrane helix</keyword>
<feature type="compositionally biased region" description="Low complexity" evidence="1">
    <location>
        <begin position="135"/>
        <end position="147"/>
    </location>
</feature>
<dbReference type="EMBL" id="JBFOLK010000001">
    <property type="protein sequence ID" value="KAL2541509.1"/>
    <property type="molecule type" value="Genomic_DNA"/>
</dbReference>
<evidence type="ECO:0000256" key="1">
    <source>
        <dbReference type="SAM" id="MobiDB-lite"/>
    </source>
</evidence>
<evidence type="ECO:0000256" key="2">
    <source>
        <dbReference type="SAM" id="Phobius"/>
    </source>
</evidence>
<feature type="region of interest" description="Disordered" evidence="1">
    <location>
        <begin position="133"/>
        <end position="156"/>
    </location>
</feature>